<dbReference type="InterPro" id="IPR004360">
    <property type="entry name" value="Glyas_Fos-R_dOase_dom"/>
</dbReference>
<dbReference type="PANTHER" id="PTHR33993:SF14">
    <property type="entry name" value="GB|AAF24581.1"/>
    <property type="match status" value="1"/>
</dbReference>
<dbReference type="InterPro" id="IPR037523">
    <property type="entry name" value="VOC_core"/>
</dbReference>
<dbReference type="SUPFAM" id="SSF54593">
    <property type="entry name" value="Glyoxalase/Bleomycin resistance protein/Dihydroxybiphenyl dioxygenase"/>
    <property type="match status" value="1"/>
</dbReference>
<evidence type="ECO:0000256" key="1">
    <source>
        <dbReference type="SAM" id="MobiDB-lite"/>
    </source>
</evidence>
<dbReference type="Pfam" id="PF00903">
    <property type="entry name" value="Glyoxalase"/>
    <property type="match status" value="1"/>
</dbReference>
<keyword evidence="4" id="KW-1185">Reference proteome</keyword>
<sequence>MADPPTEPTTEPPAEPPATPAIRGVVYPSADVADSIAFYRDGLGFTVTLVDGDHYAALDGRGTTLAITAQDDDVTSGAPAITVKVDDLSATLAALVDLGARVERAPETGAHETRAVVRDPAGHPVVIYTSRPT</sequence>
<feature type="region of interest" description="Disordered" evidence="1">
    <location>
        <begin position="1"/>
        <end position="22"/>
    </location>
</feature>
<dbReference type="InterPro" id="IPR052164">
    <property type="entry name" value="Anthracycline_SecMetBiosynth"/>
</dbReference>
<protein>
    <recommendedName>
        <fullName evidence="2">VOC domain-containing protein</fullName>
    </recommendedName>
</protein>
<dbReference type="PROSITE" id="PS51819">
    <property type="entry name" value="VOC"/>
    <property type="match status" value="1"/>
</dbReference>
<feature type="compositionally biased region" description="Pro residues" evidence="1">
    <location>
        <begin position="1"/>
        <end position="19"/>
    </location>
</feature>
<evidence type="ECO:0000259" key="2">
    <source>
        <dbReference type="PROSITE" id="PS51819"/>
    </source>
</evidence>
<dbReference type="PANTHER" id="PTHR33993">
    <property type="entry name" value="GLYOXALASE-RELATED"/>
    <property type="match status" value="1"/>
</dbReference>
<accession>A0ABN2TPD5</accession>
<evidence type="ECO:0000313" key="4">
    <source>
        <dbReference type="Proteomes" id="UP001501585"/>
    </source>
</evidence>
<organism evidence="3 4">
    <name type="scientific">Nocardiopsis rhodophaea</name>
    <dbReference type="NCBI Taxonomy" id="280238"/>
    <lineage>
        <taxon>Bacteria</taxon>
        <taxon>Bacillati</taxon>
        <taxon>Actinomycetota</taxon>
        <taxon>Actinomycetes</taxon>
        <taxon>Streptosporangiales</taxon>
        <taxon>Nocardiopsidaceae</taxon>
        <taxon>Nocardiopsis</taxon>
    </lineage>
</organism>
<dbReference type="RefSeq" id="WP_344165504.1">
    <property type="nucleotide sequence ID" value="NZ_BAAAPC010000030.1"/>
</dbReference>
<feature type="domain" description="VOC" evidence="2">
    <location>
        <begin position="21"/>
        <end position="130"/>
    </location>
</feature>
<dbReference type="Gene3D" id="3.10.180.10">
    <property type="entry name" value="2,3-Dihydroxybiphenyl 1,2-Dioxygenase, domain 1"/>
    <property type="match status" value="1"/>
</dbReference>
<gene>
    <name evidence="3" type="ORF">GCM10009799_49770</name>
</gene>
<dbReference type="EMBL" id="BAAAPC010000030">
    <property type="protein sequence ID" value="GAA2015609.1"/>
    <property type="molecule type" value="Genomic_DNA"/>
</dbReference>
<name>A0ABN2TPD5_9ACTN</name>
<dbReference type="Proteomes" id="UP001501585">
    <property type="component" value="Unassembled WGS sequence"/>
</dbReference>
<evidence type="ECO:0000313" key="3">
    <source>
        <dbReference type="EMBL" id="GAA2015609.1"/>
    </source>
</evidence>
<dbReference type="InterPro" id="IPR029068">
    <property type="entry name" value="Glyas_Bleomycin-R_OHBP_Dase"/>
</dbReference>
<reference evidence="3 4" key="1">
    <citation type="journal article" date="2019" name="Int. J. Syst. Evol. Microbiol.">
        <title>The Global Catalogue of Microorganisms (GCM) 10K type strain sequencing project: providing services to taxonomists for standard genome sequencing and annotation.</title>
        <authorList>
            <consortium name="The Broad Institute Genomics Platform"/>
            <consortium name="The Broad Institute Genome Sequencing Center for Infectious Disease"/>
            <person name="Wu L."/>
            <person name="Ma J."/>
        </authorList>
    </citation>
    <scope>NUCLEOTIDE SEQUENCE [LARGE SCALE GENOMIC DNA]</scope>
    <source>
        <strain evidence="3 4">JCM 15313</strain>
    </source>
</reference>
<comment type="caution">
    <text evidence="3">The sequence shown here is derived from an EMBL/GenBank/DDBJ whole genome shotgun (WGS) entry which is preliminary data.</text>
</comment>
<proteinExistence type="predicted"/>